<reference evidence="2" key="2">
    <citation type="submission" date="2014-01" db="EMBL/GenBank/DDBJ databases">
        <title>Evolution of pathogenesis and genome organization in the Tremellales.</title>
        <authorList>
            <person name="Cuomo C."/>
            <person name="Litvintseva A."/>
            <person name="Heitman J."/>
            <person name="Chen Y."/>
            <person name="Sun S."/>
            <person name="Springer D."/>
            <person name="Dromer F."/>
            <person name="Young S."/>
            <person name="Zeng Q."/>
            <person name="Chapman S."/>
            <person name="Gujja S."/>
            <person name="Saif S."/>
            <person name="Birren B."/>
        </authorList>
    </citation>
    <scope>NUCLEOTIDE SEQUENCE</scope>
    <source>
        <strain evidence="2">CBS 10118</strain>
    </source>
</reference>
<feature type="region of interest" description="Disordered" evidence="1">
    <location>
        <begin position="1"/>
        <end position="75"/>
    </location>
</feature>
<reference evidence="2" key="1">
    <citation type="submission" date="2013-07" db="EMBL/GenBank/DDBJ databases">
        <title>The Genome Sequence of Cryptococcus bestiolae CBS10118.</title>
        <authorList>
            <consortium name="The Broad Institute Genome Sequencing Platform"/>
            <person name="Cuomo C."/>
            <person name="Litvintseva A."/>
            <person name="Chen Y."/>
            <person name="Heitman J."/>
            <person name="Sun S."/>
            <person name="Springer D."/>
            <person name="Dromer F."/>
            <person name="Young S.K."/>
            <person name="Zeng Q."/>
            <person name="Gargeya S."/>
            <person name="Fitzgerald M."/>
            <person name="Abouelleil A."/>
            <person name="Alvarado L."/>
            <person name="Berlin A.M."/>
            <person name="Chapman S.B."/>
            <person name="Dewar J."/>
            <person name="Goldberg J."/>
            <person name="Griggs A."/>
            <person name="Gujja S."/>
            <person name="Hansen M."/>
            <person name="Howarth C."/>
            <person name="Imamovic A."/>
            <person name="Larimer J."/>
            <person name="McCowan C."/>
            <person name="Murphy C."/>
            <person name="Pearson M."/>
            <person name="Priest M."/>
            <person name="Roberts A."/>
            <person name="Saif S."/>
            <person name="Shea T."/>
            <person name="Sykes S."/>
            <person name="Wortman J."/>
            <person name="Nusbaum C."/>
            <person name="Birren B."/>
        </authorList>
    </citation>
    <scope>NUCLEOTIDE SEQUENCE [LARGE SCALE GENOMIC DNA]</scope>
    <source>
        <strain evidence="2">CBS 10118</strain>
    </source>
</reference>
<sequence>MSQTDTQAGTELQSLDASQRPPQGAATTEVNATQGAATTDAGGDSQNTGRTVGAGQPHTERPIESDTRNTSMTYTCSCSCSPREPTGTGIGLLSVVTLCACGLGGAALGTAFAGSTVLMPGSQMSNASSNDTPPQEVRSDSESAATPRTINQYSSPSTPSIEADNTSICDPTPSSVGATCLCGILCYAVEPPIYCIFCHSRHTRRPAVA</sequence>
<proteinExistence type="predicted"/>
<feature type="compositionally biased region" description="Polar residues" evidence="1">
    <location>
        <begin position="123"/>
        <end position="133"/>
    </location>
</feature>
<dbReference type="VEuPathDB" id="FungiDB:I302_07397"/>
<evidence type="ECO:0000256" key="1">
    <source>
        <dbReference type="SAM" id="MobiDB-lite"/>
    </source>
</evidence>
<gene>
    <name evidence="2" type="ORF">I302_07397</name>
</gene>
<accession>A0A1B9FW97</accession>
<name>A0A1B9FW97_9TREE</name>
<evidence type="ECO:0000313" key="2">
    <source>
        <dbReference type="EMBL" id="OCF23047.1"/>
    </source>
</evidence>
<organism evidence="2">
    <name type="scientific">Kwoniella bestiolae CBS 10118</name>
    <dbReference type="NCBI Taxonomy" id="1296100"/>
    <lineage>
        <taxon>Eukaryota</taxon>
        <taxon>Fungi</taxon>
        <taxon>Dikarya</taxon>
        <taxon>Basidiomycota</taxon>
        <taxon>Agaricomycotina</taxon>
        <taxon>Tremellomycetes</taxon>
        <taxon>Tremellales</taxon>
        <taxon>Cryptococcaceae</taxon>
        <taxon>Kwoniella</taxon>
    </lineage>
</organism>
<protein>
    <submittedName>
        <fullName evidence="2">Uncharacterized protein</fullName>
    </submittedName>
</protein>
<feature type="compositionally biased region" description="Polar residues" evidence="1">
    <location>
        <begin position="1"/>
        <end position="31"/>
    </location>
</feature>
<dbReference type="AlphaFoldDB" id="A0A1B9FW97"/>
<feature type="compositionally biased region" description="Basic and acidic residues" evidence="1">
    <location>
        <begin position="58"/>
        <end position="67"/>
    </location>
</feature>
<feature type="region of interest" description="Disordered" evidence="1">
    <location>
        <begin position="123"/>
        <end position="166"/>
    </location>
</feature>
<feature type="compositionally biased region" description="Polar residues" evidence="1">
    <location>
        <begin position="142"/>
        <end position="166"/>
    </location>
</feature>
<feature type="compositionally biased region" description="Low complexity" evidence="1">
    <location>
        <begin position="32"/>
        <end position="44"/>
    </location>
</feature>
<dbReference type="EMBL" id="KI894024">
    <property type="protein sequence ID" value="OCF23047.1"/>
    <property type="molecule type" value="Genomic_DNA"/>
</dbReference>